<dbReference type="EMBL" id="JAMBOP010000049">
    <property type="protein sequence ID" value="MCM3738511.1"/>
    <property type="molecule type" value="Genomic_DNA"/>
</dbReference>
<gene>
    <name evidence="1" type="ORF">M3215_22725</name>
</gene>
<evidence type="ECO:0000313" key="1">
    <source>
        <dbReference type="EMBL" id="MCM3738511.1"/>
    </source>
</evidence>
<reference evidence="1" key="1">
    <citation type="submission" date="2022-05" db="EMBL/GenBank/DDBJ databases">
        <title>Comparative Genomics of Spacecraft Associated Microbes.</title>
        <authorList>
            <person name="Tran M.T."/>
            <person name="Wright A."/>
            <person name="Seuylemezian A."/>
            <person name="Eisen J."/>
            <person name="Coil D."/>
        </authorList>
    </citation>
    <scope>NUCLEOTIDE SEQUENCE</scope>
    <source>
        <strain evidence="1">FAIRING 10M-2.2</strain>
    </source>
</reference>
<dbReference type="Proteomes" id="UP001202289">
    <property type="component" value="Unassembled WGS sequence"/>
</dbReference>
<accession>A0ACC6ACL6</accession>
<organism evidence="1 2">
    <name type="scientific">Bacillus cytotoxicus</name>
    <dbReference type="NCBI Taxonomy" id="580165"/>
    <lineage>
        <taxon>Bacteria</taxon>
        <taxon>Bacillati</taxon>
        <taxon>Bacillota</taxon>
        <taxon>Bacilli</taxon>
        <taxon>Bacillales</taxon>
        <taxon>Bacillaceae</taxon>
        <taxon>Bacillus</taxon>
        <taxon>Bacillus cereus group</taxon>
    </lineage>
</organism>
<protein>
    <submittedName>
        <fullName evidence="1">Uncharacterized protein</fullName>
    </submittedName>
</protein>
<feature type="non-terminal residue" evidence="1">
    <location>
        <position position="371"/>
    </location>
</feature>
<name>A0ACC6ACL6_9BACI</name>
<sequence>MRKVISLFLCTFLVFSIVPSNNFVFADTPSFELVGVRGELKVVSSELKGGKMNIIIESTNDDIITYWKPQNQLVSDCSFLQPMRIYTMGDKTTDKTFELNINRNGTYAFYVFKNGNKLVGYVHYRIKGFAQDDIPDKDLNSGKYSKMSKDRAEEFGLSHSEGEIFDFDGATNGFCRKQNNEEDRPSGGQYDEQKPQEPSKPSDGGSSNKVLEDALEKIKNAVNEISKNTSDISKNTGEISKNTKEISDAIKEIKDNLKIPDDMDLTIKPIDSNDIRPDKPNQPDKPFEDKQEHFKESDEDKGMPEKLPKTPEPADCWGDVCKDKENEKEKDMSTEKPMEKEEMKPEKPMEKEEMKPEKPMEKEEMKPEKPM</sequence>
<evidence type="ECO:0000313" key="2">
    <source>
        <dbReference type="Proteomes" id="UP001202289"/>
    </source>
</evidence>
<keyword evidence="2" id="KW-1185">Reference proteome</keyword>
<comment type="caution">
    <text evidence="1">The sequence shown here is derived from an EMBL/GenBank/DDBJ whole genome shotgun (WGS) entry which is preliminary data.</text>
</comment>
<proteinExistence type="predicted"/>